<feature type="signal peptide" evidence="5">
    <location>
        <begin position="1"/>
        <end position="29"/>
    </location>
</feature>
<sequence>MKNVPMNHVSLKSRILVAALAAGMLGLSACSSEGPASSASSSGGLSGEIVGSGATSQESAQTTWRSAFTKKQAGIKVSYNGGGSGKGASDFTSGAVAFAGSDDALALDAMKAGSFAGCAESSNALNLPIYVSPIAMVYNVDGVKNLKLDATTAASIFSGKITKWNDPAIAALNSGETLPDTAITVVHRSDKSGTTENFTDTLSQNASNVWTEKPSQTWPAAYSGESAEGTSGVVAAVKNGTGTIGYADMSQASGLSVVSYVKDGNFVQPTGDEAAKVVSGSPARTGGPANDQAIALDRTQAGYPFVLVSYALVCEQYKDSHTAELVKSYLSYVVSSEGQADAEKSAGSAPLASALAGKVQGSIDSIK</sequence>
<keyword evidence="5" id="KW-0732">Signal</keyword>
<evidence type="ECO:0000259" key="6">
    <source>
        <dbReference type="Pfam" id="PF12849"/>
    </source>
</evidence>
<dbReference type="InterPro" id="IPR024370">
    <property type="entry name" value="PBP_domain"/>
</dbReference>
<dbReference type="EMBL" id="LT618793">
    <property type="protein sequence ID" value="SCQ74921.1"/>
    <property type="molecule type" value="Genomic_DNA"/>
</dbReference>
<dbReference type="Proteomes" id="UP000250080">
    <property type="component" value="Chromosome I"/>
</dbReference>
<organism evidence="7 8">
    <name type="scientific">Propionibacterium freudenreichii</name>
    <dbReference type="NCBI Taxonomy" id="1744"/>
    <lineage>
        <taxon>Bacteria</taxon>
        <taxon>Bacillati</taxon>
        <taxon>Actinomycetota</taxon>
        <taxon>Actinomycetes</taxon>
        <taxon>Propionibacteriales</taxon>
        <taxon>Propionibacteriaceae</taxon>
        <taxon>Propionibacterium</taxon>
    </lineage>
</organism>
<dbReference type="NCBIfam" id="TIGR00975">
    <property type="entry name" value="3a0107s03"/>
    <property type="match status" value="1"/>
</dbReference>
<dbReference type="PIRSF" id="PIRSF002756">
    <property type="entry name" value="PstS"/>
    <property type="match status" value="1"/>
</dbReference>
<dbReference type="AlphaFoldDB" id="A0A509MDV5"/>
<dbReference type="InterPro" id="IPR005673">
    <property type="entry name" value="ABC_phos-bd_PstS"/>
</dbReference>
<feature type="domain" description="PBP" evidence="6">
    <location>
        <begin position="39"/>
        <end position="337"/>
    </location>
</feature>
<reference evidence="7 8" key="1">
    <citation type="submission" date="2016-09" db="EMBL/GenBank/DDBJ databases">
        <authorList>
            <person name="Laine KS P."/>
        </authorList>
    </citation>
    <scope>NUCLEOTIDE SEQUENCE [LARGE SCALE GENOMIC DNA]</scope>
    <source>
        <strain evidence="7">PFRJS-23</strain>
    </source>
</reference>
<accession>A0A509MDV5</accession>
<evidence type="ECO:0000256" key="4">
    <source>
        <dbReference type="PIRNR" id="PIRNR002756"/>
    </source>
</evidence>
<dbReference type="CDD" id="cd13565">
    <property type="entry name" value="PBP2_PstS"/>
    <property type="match status" value="1"/>
</dbReference>
<dbReference type="PANTHER" id="PTHR42996:SF1">
    <property type="entry name" value="PHOSPHATE-BINDING PROTEIN PSTS"/>
    <property type="match status" value="1"/>
</dbReference>
<name>A0A509MDV5_9ACTN</name>
<feature type="chain" id="PRO_5038446979" description="Phosphate-binding protein" evidence="5">
    <location>
        <begin position="30"/>
        <end position="367"/>
    </location>
</feature>
<evidence type="ECO:0000313" key="7">
    <source>
        <dbReference type="EMBL" id="SCQ74921.1"/>
    </source>
</evidence>
<dbReference type="Pfam" id="PF12849">
    <property type="entry name" value="PBP_like_2"/>
    <property type="match status" value="1"/>
</dbReference>
<proteinExistence type="inferred from homology"/>
<comment type="similarity">
    <text evidence="1 4">Belongs to the PstS family.</text>
</comment>
<dbReference type="Gene3D" id="3.40.190.10">
    <property type="entry name" value="Periplasmic binding protein-like II"/>
    <property type="match status" value="2"/>
</dbReference>
<evidence type="ECO:0000256" key="3">
    <source>
        <dbReference type="ARBA" id="ARBA00022592"/>
    </source>
</evidence>
<evidence type="ECO:0000256" key="5">
    <source>
        <dbReference type="SAM" id="SignalP"/>
    </source>
</evidence>
<keyword evidence="3 4" id="KW-0592">Phosphate transport</keyword>
<dbReference type="GO" id="GO:0035435">
    <property type="term" value="P:phosphate ion transmembrane transport"/>
    <property type="evidence" value="ECO:0007669"/>
    <property type="project" value="InterPro"/>
</dbReference>
<dbReference type="PANTHER" id="PTHR42996">
    <property type="entry name" value="PHOSPHATE-BINDING PROTEIN PSTS"/>
    <property type="match status" value="1"/>
</dbReference>
<evidence type="ECO:0000313" key="8">
    <source>
        <dbReference type="Proteomes" id="UP000250080"/>
    </source>
</evidence>
<dbReference type="GO" id="GO:0043190">
    <property type="term" value="C:ATP-binding cassette (ABC) transporter complex"/>
    <property type="evidence" value="ECO:0007669"/>
    <property type="project" value="InterPro"/>
</dbReference>
<keyword evidence="2 4" id="KW-0813">Transport</keyword>
<dbReference type="InterPro" id="IPR050962">
    <property type="entry name" value="Phosphate-bind_PstS"/>
</dbReference>
<evidence type="ECO:0000256" key="2">
    <source>
        <dbReference type="ARBA" id="ARBA00022448"/>
    </source>
</evidence>
<dbReference type="PROSITE" id="PS51257">
    <property type="entry name" value="PROKAR_LIPOPROTEIN"/>
    <property type="match status" value="1"/>
</dbReference>
<dbReference type="GO" id="GO:0042301">
    <property type="term" value="F:phosphate ion binding"/>
    <property type="evidence" value="ECO:0007669"/>
    <property type="project" value="InterPro"/>
</dbReference>
<gene>
    <name evidence="7" type="ORF">PFR_JS23_313</name>
</gene>
<dbReference type="SUPFAM" id="SSF53850">
    <property type="entry name" value="Periplasmic binding protein-like II"/>
    <property type="match status" value="1"/>
</dbReference>
<protein>
    <recommendedName>
        <fullName evidence="4">Phosphate-binding protein</fullName>
    </recommendedName>
</protein>
<evidence type="ECO:0000256" key="1">
    <source>
        <dbReference type="ARBA" id="ARBA00008725"/>
    </source>
</evidence>